<organism evidence="3 4">
    <name type="scientific">Austropuccinia psidii MF-1</name>
    <dbReference type="NCBI Taxonomy" id="1389203"/>
    <lineage>
        <taxon>Eukaryota</taxon>
        <taxon>Fungi</taxon>
        <taxon>Dikarya</taxon>
        <taxon>Basidiomycota</taxon>
        <taxon>Pucciniomycotina</taxon>
        <taxon>Pucciniomycetes</taxon>
        <taxon>Pucciniales</taxon>
        <taxon>Sphaerophragmiaceae</taxon>
        <taxon>Austropuccinia</taxon>
    </lineage>
</organism>
<dbReference type="Proteomes" id="UP000765509">
    <property type="component" value="Unassembled WGS sequence"/>
</dbReference>
<name>A0A9Q3K8W2_9BASI</name>
<evidence type="ECO:0000256" key="1">
    <source>
        <dbReference type="SAM" id="MobiDB-lite"/>
    </source>
</evidence>
<reference evidence="3" key="1">
    <citation type="submission" date="2021-03" db="EMBL/GenBank/DDBJ databases">
        <title>Draft genome sequence of rust myrtle Austropuccinia psidii MF-1, a brazilian biotype.</title>
        <authorList>
            <person name="Quecine M.C."/>
            <person name="Pachon D.M.R."/>
            <person name="Bonatelli M.L."/>
            <person name="Correr F.H."/>
            <person name="Franceschini L.M."/>
            <person name="Leite T.F."/>
            <person name="Margarido G.R.A."/>
            <person name="Almeida C.A."/>
            <person name="Ferrarezi J.A."/>
            <person name="Labate C.A."/>
        </authorList>
    </citation>
    <scope>NUCLEOTIDE SEQUENCE</scope>
    <source>
        <strain evidence="3">MF-1</strain>
    </source>
</reference>
<evidence type="ECO:0000313" key="4">
    <source>
        <dbReference type="Proteomes" id="UP000765509"/>
    </source>
</evidence>
<keyword evidence="4" id="KW-1185">Reference proteome</keyword>
<evidence type="ECO:0000313" key="3">
    <source>
        <dbReference type="EMBL" id="MBW0575402.1"/>
    </source>
</evidence>
<dbReference type="InterPro" id="IPR005135">
    <property type="entry name" value="Endo/exonuclease/phosphatase"/>
</dbReference>
<dbReference type="OrthoDB" id="5549573at2759"/>
<dbReference type="AlphaFoldDB" id="A0A9Q3K8W2"/>
<dbReference type="Pfam" id="PF14529">
    <property type="entry name" value="Exo_endo_phos_2"/>
    <property type="match status" value="1"/>
</dbReference>
<proteinExistence type="predicted"/>
<feature type="compositionally biased region" description="Pro residues" evidence="1">
    <location>
        <begin position="1"/>
        <end position="12"/>
    </location>
</feature>
<sequence length="191" mass="21545">MGKPPQLAPPNTPKLAQNHPYTQPKKPRTCIYINKQIPSHQIINHPQESNLLTTITLLGVYNSIPQLTLLSLYNPPTTFSAINILNQWLQTEATQQTPTLLVMASNLHHPHWNPSKYTHTHTQARNLIKICGKKGFHLILPRCIPTFLGAVGKPMMIDLIWANLKPTTQVQLNNHSSDHHLIITIMSQGLF</sequence>
<feature type="domain" description="Endonuclease/exonuclease/phosphatase" evidence="2">
    <location>
        <begin position="68"/>
        <end position="183"/>
    </location>
</feature>
<comment type="caution">
    <text evidence="3">The sequence shown here is derived from an EMBL/GenBank/DDBJ whole genome shotgun (WGS) entry which is preliminary data.</text>
</comment>
<feature type="region of interest" description="Disordered" evidence="1">
    <location>
        <begin position="1"/>
        <end position="24"/>
    </location>
</feature>
<evidence type="ECO:0000259" key="2">
    <source>
        <dbReference type="Pfam" id="PF14529"/>
    </source>
</evidence>
<dbReference type="InterPro" id="IPR036691">
    <property type="entry name" value="Endo/exonu/phosph_ase_sf"/>
</dbReference>
<dbReference type="GO" id="GO:0003824">
    <property type="term" value="F:catalytic activity"/>
    <property type="evidence" value="ECO:0007669"/>
    <property type="project" value="InterPro"/>
</dbReference>
<gene>
    <name evidence="3" type="ORF">O181_115117</name>
</gene>
<dbReference type="SUPFAM" id="SSF56219">
    <property type="entry name" value="DNase I-like"/>
    <property type="match status" value="1"/>
</dbReference>
<dbReference type="Gene3D" id="3.60.10.10">
    <property type="entry name" value="Endonuclease/exonuclease/phosphatase"/>
    <property type="match status" value="1"/>
</dbReference>
<dbReference type="EMBL" id="AVOT02096181">
    <property type="protein sequence ID" value="MBW0575402.1"/>
    <property type="molecule type" value="Genomic_DNA"/>
</dbReference>
<accession>A0A9Q3K8W2</accession>
<protein>
    <recommendedName>
        <fullName evidence="2">Endonuclease/exonuclease/phosphatase domain-containing protein</fullName>
    </recommendedName>
</protein>